<evidence type="ECO:0000259" key="10">
    <source>
        <dbReference type="Pfam" id="PF17048"/>
    </source>
</evidence>
<feature type="binding site" evidence="6">
    <location>
        <position position="224"/>
    </location>
    <ligand>
        <name>Zn(2+)</name>
        <dbReference type="ChEBI" id="CHEBI:29105"/>
    </ligand>
</feature>
<dbReference type="GO" id="GO:0046872">
    <property type="term" value="F:metal ion binding"/>
    <property type="evidence" value="ECO:0007669"/>
    <property type="project" value="UniProtKB-KW"/>
</dbReference>
<dbReference type="GO" id="GO:0005576">
    <property type="term" value="C:extracellular region"/>
    <property type="evidence" value="ECO:0007669"/>
    <property type="project" value="TreeGrafter"/>
</dbReference>
<evidence type="ECO:0000259" key="9">
    <source>
        <dbReference type="Pfam" id="PF04734"/>
    </source>
</evidence>
<reference evidence="11 12" key="1">
    <citation type="submission" date="2022-05" db="EMBL/GenBank/DDBJ databases">
        <title>A multi-omics perspective on studying reproductive biology in Daphnia sinensis.</title>
        <authorList>
            <person name="Jia J."/>
        </authorList>
    </citation>
    <scope>NUCLEOTIDE SEQUENCE [LARGE SCALE GENOMIC DNA]</scope>
    <source>
        <strain evidence="11 12">WSL</strain>
    </source>
</reference>
<dbReference type="GO" id="GO:0016020">
    <property type="term" value="C:membrane"/>
    <property type="evidence" value="ECO:0007669"/>
    <property type="project" value="GOC"/>
</dbReference>
<protein>
    <recommendedName>
        <fullName evidence="3 7">Neutral ceramidase</fullName>
        <ecNumber evidence="2 7">3.5.1.23</ecNumber>
    </recommendedName>
</protein>
<gene>
    <name evidence="11" type="ORF">GHT06_021457</name>
</gene>
<keyword evidence="12" id="KW-1185">Reference proteome</keyword>
<keyword evidence="7" id="KW-0443">Lipid metabolism</keyword>
<feature type="signal peptide" evidence="8">
    <location>
        <begin position="1"/>
        <end position="19"/>
    </location>
</feature>
<sequence>MEFLFHVVVFAFVFHACFAAPSVYQVGVGIADVTGPAADINMMGYAQPKQKSAGIHTRQYSRTFIIEDGTNRVVFVSVDCALMDQVIKTEVVNRLEVKFPGIYSHKNVVLSGTHTHSGPGGYLQYVLFLVTSKGWVQQSFDALVDGIVKSIETAHGNMQDANIYYSQDILVDANINRSPASYLNNPAPERAKYTYNTDKDMIQLKFVSTNTGESIGIINWYAVHCTSMNNTNPFISSDNKGYAGLLFESAVNGADIMPGKGPFVAAFASSNLGDVSPNTMGAKCIDTGLPCDFVSSTCNGRTQKCIAFGPGKDMVDSTRIIGEKQFQKAWGMYEKDNSELEALEGPVQFAHQFVNMPNYTVEIDDPVTGPTMTKLCKPAMGYSFAAGTTDGPGAFDFTQGTTSENSFWNLVGSALVKPSEEVKKCHSPKPVLLSTGEISWPYDWHPSIVETQVLRIGQLLIAAVPGEFTTMAGRRFREALNSEASNNGGGSNIKTVIAGLSNVYTHYVTTFEEYQVQRYEGASTIYGPHTLSAHLDQYKKLTRSIFKNEALSDPGPSPPFLLDKQISLVPGVVFDKPGFGRKFGDCVVQPYPFVKPNEIVTATFVAGHPRNNLMLENTFMNVEAKQVDGSWKVIRTDAHFDTFFFWERTSGVGQSEAHLRWIVPADTPEGEYRISHFGYYKNINASIVSYNGTTQSFMVGSQ</sequence>
<dbReference type="PANTHER" id="PTHR12670:SF1">
    <property type="entry name" value="NEUTRAL CERAMIDASE"/>
    <property type="match status" value="1"/>
</dbReference>
<comment type="caution">
    <text evidence="11">The sequence shown here is derived from an EMBL/GenBank/DDBJ whole genome shotgun (WGS) entry which is preliminary data.</text>
</comment>
<evidence type="ECO:0000256" key="4">
    <source>
        <dbReference type="ARBA" id="ARBA00022801"/>
    </source>
</evidence>
<keyword evidence="6" id="KW-0479">Metal-binding</keyword>
<comment type="cofactor">
    <cofactor evidence="6">
        <name>Zn(2+)</name>
        <dbReference type="ChEBI" id="CHEBI:29105"/>
    </cofactor>
    <text evidence="6">Binds 1 zinc ion per subunit.</text>
</comment>
<dbReference type="InterPro" id="IPR006823">
    <property type="entry name" value="Ceramidase_alk"/>
</dbReference>
<feature type="domain" description="Neutral/alkaline non-lysosomal ceramidase N-terminal" evidence="9">
    <location>
        <begin position="24"/>
        <end position="535"/>
    </location>
</feature>
<evidence type="ECO:0000256" key="8">
    <source>
        <dbReference type="SAM" id="SignalP"/>
    </source>
</evidence>
<dbReference type="Gene3D" id="2.60.40.2300">
    <property type="entry name" value="Neutral/alkaline non-lysosomal ceramidase, C-terminal domain"/>
    <property type="match status" value="1"/>
</dbReference>
<dbReference type="Proteomes" id="UP000820818">
    <property type="component" value="Linkage Group LG9"/>
</dbReference>
<dbReference type="GO" id="GO:0046514">
    <property type="term" value="P:ceramide catabolic process"/>
    <property type="evidence" value="ECO:0007669"/>
    <property type="project" value="InterPro"/>
</dbReference>
<evidence type="ECO:0000256" key="1">
    <source>
        <dbReference type="ARBA" id="ARBA00009835"/>
    </source>
</evidence>
<feature type="binding site" evidence="6">
    <location>
        <position position="114"/>
    </location>
    <ligand>
        <name>Zn(2+)</name>
        <dbReference type="ChEBI" id="CHEBI:29105"/>
    </ligand>
</feature>
<dbReference type="Pfam" id="PF17048">
    <property type="entry name" value="Ceramidse_alk_C"/>
    <property type="match status" value="1"/>
</dbReference>
<organism evidence="11 12">
    <name type="scientific">Daphnia sinensis</name>
    <dbReference type="NCBI Taxonomy" id="1820382"/>
    <lineage>
        <taxon>Eukaryota</taxon>
        <taxon>Metazoa</taxon>
        <taxon>Ecdysozoa</taxon>
        <taxon>Arthropoda</taxon>
        <taxon>Crustacea</taxon>
        <taxon>Branchiopoda</taxon>
        <taxon>Diplostraca</taxon>
        <taxon>Cladocera</taxon>
        <taxon>Anomopoda</taxon>
        <taxon>Daphniidae</taxon>
        <taxon>Daphnia</taxon>
        <taxon>Daphnia similis group</taxon>
    </lineage>
</organism>
<proteinExistence type="inferred from homology"/>
<comment type="similarity">
    <text evidence="1 7">Belongs to the neutral ceramidase family.</text>
</comment>
<dbReference type="InterPro" id="IPR031331">
    <property type="entry name" value="NEUT/ALK_ceramidase_C"/>
</dbReference>
<comment type="catalytic activity">
    <reaction evidence="7">
        <text>an N-acylsphing-4-enine + H2O = sphing-4-enine + a fatty acid</text>
        <dbReference type="Rhea" id="RHEA:20856"/>
        <dbReference type="ChEBI" id="CHEBI:15377"/>
        <dbReference type="ChEBI" id="CHEBI:28868"/>
        <dbReference type="ChEBI" id="CHEBI:52639"/>
        <dbReference type="ChEBI" id="CHEBI:57756"/>
        <dbReference type="EC" id="3.5.1.23"/>
    </reaction>
</comment>
<evidence type="ECO:0000313" key="12">
    <source>
        <dbReference type="Proteomes" id="UP000820818"/>
    </source>
</evidence>
<feature type="chain" id="PRO_5042190355" description="Neutral ceramidase" evidence="8">
    <location>
        <begin position="20"/>
        <end position="702"/>
    </location>
</feature>
<keyword evidence="4 7" id="KW-0378">Hydrolase</keyword>
<keyword evidence="8" id="KW-0732">Signal</keyword>
<feature type="active site" description="Nucleophile" evidence="5">
    <location>
        <position position="276"/>
    </location>
</feature>
<evidence type="ECO:0000256" key="3">
    <source>
        <dbReference type="ARBA" id="ARBA00019235"/>
    </source>
</evidence>
<dbReference type="PANTHER" id="PTHR12670">
    <property type="entry name" value="CERAMIDASE"/>
    <property type="match status" value="1"/>
</dbReference>
<dbReference type="InterPro" id="IPR038445">
    <property type="entry name" value="NCDase_C_sf"/>
</dbReference>
<accession>A0AAD5KJS7</accession>
<evidence type="ECO:0000256" key="5">
    <source>
        <dbReference type="PIRSR" id="PIRSR606823-1"/>
    </source>
</evidence>
<keyword evidence="6" id="KW-0862">Zinc</keyword>
<dbReference type="InterPro" id="IPR031329">
    <property type="entry name" value="NEUT/ALK_ceramidase_N"/>
</dbReference>
<dbReference type="EMBL" id="WJBH02000009">
    <property type="protein sequence ID" value="KAI9553539.1"/>
    <property type="molecule type" value="Genomic_DNA"/>
</dbReference>
<dbReference type="EC" id="3.5.1.23" evidence="2 7"/>
<dbReference type="GO" id="GO:0017040">
    <property type="term" value="F:N-acylsphingosine amidohydrolase activity"/>
    <property type="evidence" value="ECO:0007669"/>
    <property type="project" value="UniProtKB-UniRule"/>
</dbReference>
<evidence type="ECO:0000256" key="6">
    <source>
        <dbReference type="PIRSR" id="PIRSR606823-2"/>
    </source>
</evidence>
<dbReference type="GO" id="GO:0046512">
    <property type="term" value="P:sphingosine biosynthetic process"/>
    <property type="evidence" value="ECO:0007669"/>
    <property type="project" value="TreeGrafter"/>
</dbReference>
<feature type="binding site" evidence="6">
    <location>
        <position position="507"/>
    </location>
    <ligand>
        <name>Zn(2+)</name>
        <dbReference type="ChEBI" id="CHEBI:29105"/>
    </ligand>
</feature>
<dbReference type="FunFam" id="2.60.40.2300:FF:000008">
    <property type="entry name" value="Uncharacterized protein"/>
    <property type="match status" value="1"/>
</dbReference>
<keyword evidence="7" id="KW-0746">Sphingolipid metabolism</keyword>
<evidence type="ECO:0000313" key="11">
    <source>
        <dbReference type="EMBL" id="KAI9553539.1"/>
    </source>
</evidence>
<evidence type="ECO:0000256" key="7">
    <source>
        <dbReference type="RuleBase" id="RU366019"/>
    </source>
</evidence>
<evidence type="ECO:0000256" key="2">
    <source>
        <dbReference type="ARBA" id="ARBA00011891"/>
    </source>
</evidence>
<dbReference type="Pfam" id="PF04734">
    <property type="entry name" value="Ceramidase_alk"/>
    <property type="match status" value="1"/>
</dbReference>
<dbReference type="AlphaFoldDB" id="A0AAD5KJS7"/>
<feature type="domain" description="Neutral/alkaline non-lysosomal ceramidase C-terminal" evidence="10">
    <location>
        <begin position="538"/>
        <end position="699"/>
    </location>
</feature>
<feature type="binding site" evidence="6">
    <location>
        <position position="467"/>
    </location>
    <ligand>
        <name>Zn(2+)</name>
        <dbReference type="ChEBI" id="CHEBI:29105"/>
    </ligand>
</feature>
<dbReference type="GO" id="GO:0042759">
    <property type="term" value="P:long-chain fatty acid biosynthetic process"/>
    <property type="evidence" value="ECO:0007669"/>
    <property type="project" value="TreeGrafter"/>
</dbReference>
<name>A0AAD5KJS7_9CRUS</name>